<comment type="subcellular location">
    <subcellularLocation>
        <location evidence="1">Membrane</location>
        <topology evidence="1">Multi-pass membrane protein</topology>
    </subcellularLocation>
</comment>
<name>A0A9W4SIZ7_9GLOM</name>
<feature type="compositionally biased region" description="Polar residues" evidence="5">
    <location>
        <begin position="1"/>
        <end position="17"/>
    </location>
</feature>
<keyword evidence="4 6" id="KW-0472">Membrane</keyword>
<reference evidence="7" key="1">
    <citation type="submission" date="2022-08" db="EMBL/GenBank/DDBJ databases">
        <authorList>
            <person name="Kallberg Y."/>
            <person name="Tangrot J."/>
            <person name="Rosling A."/>
        </authorList>
    </citation>
    <scope>NUCLEOTIDE SEQUENCE</scope>
    <source>
        <strain evidence="7">Wild A</strain>
    </source>
</reference>
<keyword evidence="3 6" id="KW-1133">Transmembrane helix</keyword>
<evidence type="ECO:0000313" key="8">
    <source>
        <dbReference type="Proteomes" id="UP001153678"/>
    </source>
</evidence>
<feature type="transmembrane region" description="Helical" evidence="6">
    <location>
        <begin position="318"/>
        <end position="344"/>
    </location>
</feature>
<dbReference type="InterPro" id="IPR052430">
    <property type="entry name" value="IVT-Associated"/>
</dbReference>
<evidence type="ECO:0000256" key="5">
    <source>
        <dbReference type="SAM" id="MobiDB-lite"/>
    </source>
</evidence>
<dbReference type="GO" id="GO:0016020">
    <property type="term" value="C:membrane"/>
    <property type="evidence" value="ECO:0007669"/>
    <property type="project" value="UniProtKB-SubCell"/>
</dbReference>
<evidence type="ECO:0000256" key="6">
    <source>
        <dbReference type="SAM" id="Phobius"/>
    </source>
</evidence>
<accession>A0A9W4SIZ7</accession>
<sequence>MSDLPNNESEQSAQNPAPINVPEPRPSRRAVNFPSYREDNLGSTYDPPVTIESQEAHGEPSVDRIIAIDTALQPIEEEVDRVSPSIESSTFPKRIIKKDPPTTPTSRKFHRSRNQNEIPFSFTYTPSYSSDRVPWSALRNYNDRHHNDNLMTGTPSSTTRLDEFFHSGVIYDDPRSISPGDESLFSVIMDDGSLQRRRISLTSEPSRNSFSEHTPLLHGYNVSDSEESNYDKNQHHKNDKSLKAKVGRVKDWFHENTFTPNQKNIIKCALAYFIASLFTFVPILNEWAGLRKSQNSHLVATVAVFYNPAKTVGGIYEAVIFALMGGLYGSLVGIGSMACAVWFNDQGYNTLGHIVTVVFWCGGSMFIVAFLKAKLNKPSFNSACSLANIIIFVVLTKEGAAYLVCIWPISASKKLKTEIGNTLGSFNLLLKLLTKTFLIDDIHYTDKSVQSAIASYRASFTSLKASLYQASFEVHNRNMQSQLDIYKEVIKSLHRLAQHLGGLRSCCGLQWEIIKDEKSKSGENSTDQTKSSEDFNQNKNQSGNFSDEEEFGDLGILLEFIRYVGPPMKSLVFTCKQTISHLQDQFIKSPSAFSKTTPTLLQQNLKSALDLFEKSQSRSLTGLYRKKTASSRPNEEVFLIYFFVFNLQEFTRELTDLIDLVKDKFPENTNNLFDTIQTPKPKTLAHKLTIKIWQSLSWFRQFEVKYAFKAAVSAAILASPAFIEETREIYREYRGEWACISVSIFFSGNFFSSF</sequence>
<dbReference type="Proteomes" id="UP001153678">
    <property type="component" value="Unassembled WGS sequence"/>
</dbReference>
<evidence type="ECO:0000256" key="1">
    <source>
        <dbReference type="ARBA" id="ARBA00004141"/>
    </source>
</evidence>
<evidence type="ECO:0000256" key="2">
    <source>
        <dbReference type="ARBA" id="ARBA00022692"/>
    </source>
</evidence>
<organism evidence="7 8">
    <name type="scientific">Funneliformis geosporum</name>
    <dbReference type="NCBI Taxonomy" id="1117311"/>
    <lineage>
        <taxon>Eukaryota</taxon>
        <taxon>Fungi</taxon>
        <taxon>Fungi incertae sedis</taxon>
        <taxon>Mucoromycota</taxon>
        <taxon>Glomeromycotina</taxon>
        <taxon>Glomeromycetes</taxon>
        <taxon>Glomerales</taxon>
        <taxon>Glomeraceae</taxon>
        <taxon>Funneliformis</taxon>
    </lineage>
</organism>
<evidence type="ECO:0000313" key="7">
    <source>
        <dbReference type="EMBL" id="CAI2170207.1"/>
    </source>
</evidence>
<feature type="region of interest" description="Disordered" evidence="5">
    <location>
        <begin position="520"/>
        <end position="547"/>
    </location>
</feature>
<evidence type="ECO:0000256" key="3">
    <source>
        <dbReference type="ARBA" id="ARBA00022989"/>
    </source>
</evidence>
<dbReference type="PANTHER" id="PTHR47804">
    <property type="entry name" value="60S RIBOSOMAL PROTEIN L19"/>
    <property type="match status" value="1"/>
</dbReference>
<feature type="region of interest" description="Disordered" evidence="5">
    <location>
        <begin position="1"/>
        <end position="61"/>
    </location>
</feature>
<proteinExistence type="predicted"/>
<feature type="transmembrane region" description="Helical" evidence="6">
    <location>
        <begin position="269"/>
        <end position="288"/>
    </location>
</feature>
<feature type="transmembrane region" description="Helical" evidence="6">
    <location>
        <begin position="350"/>
        <end position="371"/>
    </location>
</feature>
<dbReference type="EMBL" id="CAMKVN010000670">
    <property type="protein sequence ID" value="CAI2170207.1"/>
    <property type="molecule type" value="Genomic_DNA"/>
</dbReference>
<feature type="compositionally biased region" description="Polar residues" evidence="5">
    <location>
        <begin position="522"/>
        <end position="545"/>
    </location>
</feature>
<feature type="transmembrane region" description="Helical" evidence="6">
    <location>
        <begin position="383"/>
        <end position="409"/>
    </location>
</feature>
<feature type="region of interest" description="Disordered" evidence="5">
    <location>
        <begin position="202"/>
        <end position="240"/>
    </location>
</feature>
<dbReference type="PANTHER" id="PTHR47804:SF1">
    <property type="entry name" value="DUF2421 DOMAIN-CONTAINING PROTEIN"/>
    <property type="match status" value="1"/>
</dbReference>
<keyword evidence="8" id="KW-1185">Reference proteome</keyword>
<comment type="caution">
    <text evidence="7">The sequence shown here is derived from an EMBL/GenBank/DDBJ whole genome shotgun (WGS) entry which is preliminary data.</text>
</comment>
<protein>
    <submittedName>
        <fullName evidence="7">14060_t:CDS:1</fullName>
    </submittedName>
</protein>
<gene>
    <name evidence="7" type="ORF">FWILDA_LOCUS4466</name>
</gene>
<dbReference type="AlphaFoldDB" id="A0A9W4SIZ7"/>
<keyword evidence="2 6" id="KW-0812">Transmembrane</keyword>
<evidence type="ECO:0000256" key="4">
    <source>
        <dbReference type="ARBA" id="ARBA00023136"/>
    </source>
</evidence>
<feature type="compositionally biased region" description="Polar residues" evidence="5">
    <location>
        <begin position="202"/>
        <end position="212"/>
    </location>
</feature>
<dbReference type="OrthoDB" id="68611at2759"/>